<dbReference type="InterPro" id="IPR050812">
    <property type="entry name" value="Preph/Arog_dehydrog"/>
</dbReference>
<keyword evidence="1" id="KW-0560">Oxidoreductase</keyword>
<dbReference type="AlphaFoldDB" id="W4L4X5"/>
<name>W4L4X5_9BACT</name>
<dbReference type="GO" id="GO:0070403">
    <property type="term" value="F:NAD+ binding"/>
    <property type="evidence" value="ECO:0007669"/>
    <property type="project" value="InterPro"/>
</dbReference>
<dbReference type="GO" id="GO:0004665">
    <property type="term" value="F:prephenate dehydrogenase (NADP+) activity"/>
    <property type="evidence" value="ECO:0007669"/>
    <property type="project" value="InterPro"/>
</dbReference>
<evidence type="ECO:0000313" key="4">
    <source>
        <dbReference type="Proteomes" id="UP000019140"/>
    </source>
</evidence>
<dbReference type="EMBL" id="AZHX01002707">
    <property type="protein sequence ID" value="ETW93153.1"/>
    <property type="molecule type" value="Genomic_DNA"/>
</dbReference>
<dbReference type="PANTHER" id="PTHR21363:SF0">
    <property type="entry name" value="PREPHENATE DEHYDROGENASE [NADP(+)]"/>
    <property type="match status" value="1"/>
</dbReference>
<dbReference type="InterPro" id="IPR036291">
    <property type="entry name" value="NAD(P)-bd_dom_sf"/>
</dbReference>
<dbReference type="GO" id="GO:0006571">
    <property type="term" value="P:tyrosine biosynthetic process"/>
    <property type="evidence" value="ECO:0007669"/>
    <property type="project" value="InterPro"/>
</dbReference>
<proteinExistence type="predicted"/>
<evidence type="ECO:0000259" key="2">
    <source>
        <dbReference type="PROSITE" id="PS51176"/>
    </source>
</evidence>
<feature type="domain" description="Prephenate/arogenate dehydrogenase" evidence="2">
    <location>
        <begin position="18"/>
        <end position="136"/>
    </location>
</feature>
<dbReference type="PROSITE" id="PS51176">
    <property type="entry name" value="PDH_ADH"/>
    <property type="match status" value="1"/>
</dbReference>
<dbReference type="PANTHER" id="PTHR21363">
    <property type="entry name" value="PREPHENATE DEHYDROGENASE"/>
    <property type="match status" value="1"/>
</dbReference>
<dbReference type="SUPFAM" id="SSF51735">
    <property type="entry name" value="NAD(P)-binding Rossmann-fold domains"/>
    <property type="match status" value="1"/>
</dbReference>
<comment type="caution">
    <text evidence="3">The sequence shown here is derived from an EMBL/GenBank/DDBJ whole genome shotgun (WGS) entry which is preliminary data.</text>
</comment>
<keyword evidence="4" id="KW-1185">Reference proteome</keyword>
<organism evidence="3 4">
    <name type="scientific">Candidatus Entotheonella gemina</name>
    <dbReference type="NCBI Taxonomy" id="1429439"/>
    <lineage>
        <taxon>Bacteria</taxon>
        <taxon>Pseudomonadati</taxon>
        <taxon>Nitrospinota/Tectimicrobiota group</taxon>
        <taxon>Candidatus Tectimicrobiota</taxon>
        <taxon>Candidatus Entotheonellia</taxon>
        <taxon>Candidatus Entotheonellales</taxon>
        <taxon>Candidatus Entotheonellaceae</taxon>
        <taxon>Candidatus Entotheonella</taxon>
    </lineage>
</organism>
<dbReference type="Proteomes" id="UP000019140">
    <property type="component" value="Unassembled WGS sequence"/>
</dbReference>
<dbReference type="InterPro" id="IPR046826">
    <property type="entry name" value="PDH_N"/>
</dbReference>
<dbReference type="Pfam" id="PF02153">
    <property type="entry name" value="PDH_N"/>
    <property type="match status" value="1"/>
</dbReference>
<sequence length="136" mass="14866">MNANINPPTEKVDKLNEITVGIIGIAGGYGQWLARIFSALGYSVIGSDPRHEQNIGNRKIVETANVVLFSVPMDMAPDVIREVVPYARKNQLWLDVTSLKKQPVAAMLESKAEVVGLHPMVAPTVDSWKGQVVKCN</sequence>
<reference evidence="3 4" key="1">
    <citation type="journal article" date="2014" name="Nature">
        <title>An environmental bacterial taxon with a large and distinct metabolic repertoire.</title>
        <authorList>
            <person name="Wilson M.C."/>
            <person name="Mori T."/>
            <person name="Ruckert C."/>
            <person name="Uria A.R."/>
            <person name="Helf M.J."/>
            <person name="Takada K."/>
            <person name="Gernert C."/>
            <person name="Steffens U.A."/>
            <person name="Heycke N."/>
            <person name="Schmitt S."/>
            <person name="Rinke C."/>
            <person name="Helfrich E.J."/>
            <person name="Brachmann A.O."/>
            <person name="Gurgui C."/>
            <person name="Wakimoto T."/>
            <person name="Kracht M."/>
            <person name="Crusemann M."/>
            <person name="Hentschel U."/>
            <person name="Abe I."/>
            <person name="Matsunaga S."/>
            <person name="Kalinowski J."/>
            <person name="Takeyama H."/>
            <person name="Piel J."/>
        </authorList>
    </citation>
    <scope>NUCLEOTIDE SEQUENCE [LARGE SCALE GENOMIC DNA]</scope>
    <source>
        <strain evidence="4">TSY2</strain>
    </source>
</reference>
<protein>
    <recommendedName>
        <fullName evidence="2">Prephenate/arogenate dehydrogenase domain-containing protein</fullName>
    </recommendedName>
</protein>
<dbReference type="HOGENOM" id="CLU_1871620_0_0_7"/>
<dbReference type="GO" id="GO:0008977">
    <property type="term" value="F:prephenate dehydrogenase (NAD+) activity"/>
    <property type="evidence" value="ECO:0007669"/>
    <property type="project" value="InterPro"/>
</dbReference>
<accession>W4L4X5</accession>
<evidence type="ECO:0000256" key="1">
    <source>
        <dbReference type="ARBA" id="ARBA00023002"/>
    </source>
</evidence>
<gene>
    <name evidence="3" type="ORF">ETSY2_51930</name>
</gene>
<dbReference type="Gene3D" id="3.40.50.720">
    <property type="entry name" value="NAD(P)-binding Rossmann-like Domain"/>
    <property type="match status" value="1"/>
</dbReference>
<evidence type="ECO:0000313" key="3">
    <source>
        <dbReference type="EMBL" id="ETW93153.1"/>
    </source>
</evidence>
<dbReference type="InterPro" id="IPR003099">
    <property type="entry name" value="Prephen_DH"/>
</dbReference>